<evidence type="ECO:0000256" key="1">
    <source>
        <dbReference type="ARBA" id="ARBA00004141"/>
    </source>
</evidence>
<evidence type="ECO:0000256" key="10">
    <source>
        <dbReference type="SAM" id="MobiDB-lite"/>
    </source>
</evidence>
<dbReference type="PANTHER" id="PTHR19229:SF36">
    <property type="entry name" value="ATP-BINDING CASSETTE SUB-FAMILY A MEMBER 2"/>
    <property type="match status" value="1"/>
</dbReference>
<dbReference type="AlphaFoldDB" id="A0AAD1XY62"/>
<dbReference type="PROSITE" id="PS50893">
    <property type="entry name" value="ABC_TRANSPORTER_2"/>
    <property type="match status" value="1"/>
</dbReference>
<dbReference type="CDD" id="cd03263">
    <property type="entry name" value="ABC_subfamily_A"/>
    <property type="match status" value="1"/>
</dbReference>
<dbReference type="Pfam" id="PF23321">
    <property type="entry name" value="R1_ABCA1"/>
    <property type="match status" value="1"/>
</dbReference>
<dbReference type="GO" id="GO:0140359">
    <property type="term" value="F:ABC-type transporter activity"/>
    <property type="evidence" value="ECO:0007669"/>
    <property type="project" value="InterPro"/>
</dbReference>
<feature type="transmembrane region" description="Helical" evidence="11">
    <location>
        <begin position="537"/>
        <end position="553"/>
    </location>
</feature>
<sequence>MTSTLRKDEDDYITSINYQKQNSDEEESSGQCSPVLEKSESNRSDGSSELSDASSALSSISDKKTYFESKVSYQRRALLRKNISLQLRQIGTNICQLLTPIISLLIIVLIKSIAIDIISAWNKLPIYSGLPYVFNIPIQPLGQLGVEFNMSTCDQWYLYGFGDDTSQETKDFFGFNDGTPVFNPDSKGMLDGYTNVLQTACPKTEKATPNFVQRNSTDTNNMYLEKVLNHLNTIRLNFKDRSAEVEDLELLPDGAYNIYEASETRFKYNLQINDNTFIQYHRNNGVTKIGVQNPLSNETSFFFRSIEGQIAAADLVNKAYISKMFPNTHIFSGVQMMPITPAFDKEIMRMINLMGGALFPLSLCLLLPVFICNIVLEKEFKLIEIMKMNGLRMRNYWIITFIFNFILYFITCFVFIMFGRFALGLTFFYETSYLVLIIFLLGWGLSQISLGFFFSAFLRTAQTASMLGYLISIWVTLVAVSLNITLFAPPQEVSWWLLLYPTFPYTRFFFEISTACGWSSCVRSFNDLSSEATRCLWILYVEAAVFMILAFYFQQVVPQDYGVPKHPLFCCRALRCKKKLSTTREKIEFLNRQESDLKNIADDSELTQLEDDDAKKERKTVYGLPEEDYYKYPLIVKDIRKVYPGIGGRPPKVATKKFCLRIKKGEVFGLLGPNGAGKTTLISMLTGLYRPDSGNAWVAGFDIKNNLEQIQLQMGVCPQFDILWPDLTVQEHLLFYARLKGISPKEESSMVKEAMQDVFLEKFAKFKVNQLSGGMKRRLSVAISLVGDPKIVYLDEPSTGLDPENRRQLWDILSDIKGKRALMITTHSMEEADVLCQRIGIVTDGMLRCIGPQVRLKTLYGGGYHLFVNCHKSKYLRELKREAKQCAKASSHNMTREESKIKIEINKTYDLNQIHLRLKEFIQEIVPNIYLLQEFNGNFTFQIPLEGFDAEKLFLKMENNKEDLMISDWGISQCTLDDVFTKICTPKEN</sequence>
<dbReference type="SUPFAM" id="SSF52540">
    <property type="entry name" value="P-loop containing nucleoside triphosphate hydrolases"/>
    <property type="match status" value="1"/>
</dbReference>
<dbReference type="GO" id="GO:0016887">
    <property type="term" value="F:ATP hydrolysis activity"/>
    <property type="evidence" value="ECO:0007669"/>
    <property type="project" value="InterPro"/>
</dbReference>
<reference evidence="13" key="1">
    <citation type="submission" date="2023-07" db="EMBL/GenBank/DDBJ databases">
        <authorList>
            <consortium name="AG Swart"/>
            <person name="Singh M."/>
            <person name="Singh A."/>
            <person name="Seah K."/>
            <person name="Emmerich C."/>
        </authorList>
    </citation>
    <scope>NUCLEOTIDE SEQUENCE</scope>
    <source>
        <strain evidence="13">DP1</strain>
    </source>
</reference>
<dbReference type="InterPro" id="IPR027417">
    <property type="entry name" value="P-loop_NTPase"/>
</dbReference>
<comment type="caution">
    <text evidence="13">The sequence shown here is derived from an EMBL/GenBank/DDBJ whole genome shotgun (WGS) entry which is preliminary data.</text>
</comment>
<dbReference type="PANTHER" id="PTHR19229">
    <property type="entry name" value="ATP-BINDING CASSETTE TRANSPORTER SUBFAMILY A ABCA"/>
    <property type="match status" value="1"/>
</dbReference>
<evidence type="ECO:0000259" key="12">
    <source>
        <dbReference type="PROSITE" id="PS50893"/>
    </source>
</evidence>
<proteinExistence type="inferred from homology"/>
<evidence type="ECO:0000256" key="7">
    <source>
        <dbReference type="ARBA" id="ARBA00022840"/>
    </source>
</evidence>
<keyword evidence="3" id="KW-0813">Transport</keyword>
<organism evidence="13 14">
    <name type="scientific">Euplotes crassus</name>
    <dbReference type="NCBI Taxonomy" id="5936"/>
    <lineage>
        <taxon>Eukaryota</taxon>
        <taxon>Sar</taxon>
        <taxon>Alveolata</taxon>
        <taxon>Ciliophora</taxon>
        <taxon>Intramacronucleata</taxon>
        <taxon>Spirotrichea</taxon>
        <taxon>Hypotrichia</taxon>
        <taxon>Euplotida</taxon>
        <taxon>Euplotidae</taxon>
        <taxon>Moneuplotes</taxon>
    </lineage>
</organism>
<dbReference type="GO" id="GO:0005524">
    <property type="term" value="F:ATP binding"/>
    <property type="evidence" value="ECO:0007669"/>
    <property type="project" value="UniProtKB-KW"/>
</dbReference>
<keyword evidence="14" id="KW-1185">Reference proteome</keyword>
<dbReference type="InterPro" id="IPR056264">
    <property type="entry name" value="R2_ABCA1-4-like"/>
</dbReference>
<dbReference type="Pfam" id="PF00005">
    <property type="entry name" value="ABC_tran"/>
    <property type="match status" value="1"/>
</dbReference>
<dbReference type="SMART" id="SM00382">
    <property type="entry name" value="AAA"/>
    <property type="match status" value="1"/>
</dbReference>
<comment type="subcellular location">
    <subcellularLocation>
        <location evidence="1">Membrane</location>
        <topology evidence="1">Multi-pass membrane protein</topology>
    </subcellularLocation>
</comment>
<dbReference type="InterPro" id="IPR017871">
    <property type="entry name" value="ABC_transporter-like_CS"/>
</dbReference>
<dbReference type="EMBL" id="CAMPGE010023228">
    <property type="protein sequence ID" value="CAI2381192.1"/>
    <property type="molecule type" value="Genomic_DNA"/>
</dbReference>
<keyword evidence="4 11" id="KW-0812">Transmembrane</keyword>
<keyword evidence="6" id="KW-0547">Nucleotide-binding</keyword>
<protein>
    <recommendedName>
        <fullName evidence="12">ABC transporter domain-containing protein</fullName>
    </recommendedName>
</protein>
<dbReference type="FunFam" id="3.40.50.300:FF:000665">
    <property type="entry name" value="ABC transporter A family member 2"/>
    <property type="match status" value="1"/>
</dbReference>
<evidence type="ECO:0000256" key="5">
    <source>
        <dbReference type="ARBA" id="ARBA00022737"/>
    </source>
</evidence>
<keyword evidence="7" id="KW-0067">ATP-binding</keyword>
<dbReference type="Pfam" id="PF12698">
    <property type="entry name" value="ABC2_membrane_3"/>
    <property type="match status" value="1"/>
</dbReference>
<feature type="transmembrane region" description="Helical" evidence="11">
    <location>
        <begin position="90"/>
        <end position="110"/>
    </location>
</feature>
<evidence type="ECO:0000256" key="2">
    <source>
        <dbReference type="ARBA" id="ARBA00008869"/>
    </source>
</evidence>
<dbReference type="InterPro" id="IPR026082">
    <property type="entry name" value="ABCA"/>
</dbReference>
<evidence type="ECO:0000256" key="6">
    <source>
        <dbReference type="ARBA" id="ARBA00022741"/>
    </source>
</evidence>
<feature type="transmembrane region" description="Helical" evidence="11">
    <location>
        <begin position="508"/>
        <end position="525"/>
    </location>
</feature>
<name>A0AAD1XY62_EUPCR</name>
<keyword evidence="9 11" id="KW-0472">Membrane</keyword>
<keyword evidence="5" id="KW-0677">Repeat</keyword>
<evidence type="ECO:0000256" key="8">
    <source>
        <dbReference type="ARBA" id="ARBA00022989"/>
    </source>
</evidence>
<dbReference type="GO" id="GO:0016020">
    <property type="term" value="C:membrane"/>
    <property type="evidence" value="ECO:0007669"/>
    <property type="project" value="UniProtKB-SubCell"/>
</dbReference>
<evidence type="ECO:0000256" key="3">
    <source>
        <dbReference type="ARBA" id="ARBA00022448"/>
    </source>
</evidence>
<accession>A0AAD1XY62</accession>
<dbReference type="Proteomes" id="UP001295684">
    <property type="component" value="Unassembled WGS sequence"/>
</dbReference>
<dbReference type="PROSITE" id="PS00211">
    <property type="entry name" value="ABC_TRANSPORTER_1"/>
    <property type="match status" value="1"/>
</dbReference>
<evidence type="ECO:0000256" key="4">
    <source>
        <dbReference type="ARBA" id="ARBA00022692"/>
    </source>
</evidence>
<dbReference type="GO" id="GO:0005319">
    <property type="term" value="F:lipid transporter activity"/>
    <property type="evidence" value="ECO:0007669"/>
    <property type="project" value="TreeGrafter"/>
</dbReference>
<keyword evidence="8 11" id="KW-1133">Transmembrane helix</keyword>
<feature type="transmembrane region" description="Helical" evidence="11">
    <location>
        <begin position="433"/>
        <end position="454"/>
    </location>
</feature>
<feature type="domain" description="ABC transporter" evidence="12">
    <location>
        <begin position="634"/>
        <end position="869"/>
    </location>
</feature>
<feature type="region of interest" description="Disordered" evidence="10">
    <location>
        <begin position="16"/>
        <end position="52"/>
    </location>
</feature>
<feature type="transmembrane region" description="Helical" evidence="11">
    <location>
        <begin position="396"/>
        <end position="421"/>
    </location>
</feature>
<gene>
    <name evidence="13" type="ORF">ECRASSUSDP1_LOCUS22639</name>
</gene>
<feature type="transmembrane region" description="Helical" evidence="11">
    <location>
        <begin position="466"/>
        <end position="488"/>
    </location>
</feature>
<evidence type="ECO:0000256" key="11">
    <source>
        <dbReference type="SAM" id="Phobius"/>
    </source>
</evidence>
<dbReference type="InterPro" id="IPR003439">
    <property type="entry name" value="ABC_transporter-like_ATP-bd"/>
</dbReference>
<dbReference type="InterPro" id="IPR013525">
    <property type="entry name" value="ABC2_TM"/>
</dbReference>
<dbReference type="Gene3D" id="3.40.50.300">
    <property type="entry name" value="P-loop containing nucleotide triphosphate hydrolases"/>
    <property type="match status" value="1"/>
</dbReference>
<feature type="transmembrane region" description="Helical" evidence="11">
    <location>
        <begin position="353"/>
        <end position="376"/>
    </location>
</feature>
<comment type="similarity">
    <text evidence="2">Belongs to the ABC transporter superfamily. ABCA family.</text>
</comment>
<evidence type="ECO:0000313" key="14">
    <source>
        <dbReference type="Proteomes" id="UP001295684"/>
    </source>
</evidence>
<evidence type="ECO:0000256" key="9">
    <source>
        <dbReference type="ARBA" id="ARBA00023136"/>
    </source>
</evidence>
<dbReference type="InterPro" id="IPR003593">
    <property type="entry name" value="AAA+_ATPase"/>
</dbReference>
<evidence type="ECO:0000313" key="13">
    <source>
        <dbReference type="EMBL" id="CAI2381192.1"/>
    </source>
</evidence>